<dbReference type="GO" id="GO:0016787">
    <property type="term" value="F:hydrolase activity"/>
    <property type="evidence" value="ECO:0007669"/>
    <property type="project" value="UniProtKB-KW"/>
</dbReference>
<keyword evidence="1" id="KW-0378">Hydrolase</keyword>
<evidence type="ECO:0000256" key="2">
    <source>
        <dbReference type="PIRSR" id="PIRSR605754-1"/>
    </source>
</evidence>
<dbReference type="Proteomes" id="UP000654279">
    <property type="component" value="Unassembled WGS sequence"/>
</dbReference>
<protein>
    <submittedName>
        <fullName evidence="4">Class B sortase</fullName>
    </submittedName>
</protein>
<organism evidence="4 5">
    <name type="scientific">Luoshenia tenuis</name>
    <dbReference type="NCBI Taxonomy" id="2763654"/>
    <lineage>
        <taxon>Bacteria</taxon>
        <taxon>Bacillati</taxon>
        <taxon>Bacillota</taxon>
        <taxon>Clostridia</taxon>
        <taxon>Christensenellales</taxon>
        <taxon>Christensenellaceae</taxon>
        <taxon>Luoshenia</taxon>
    </lineage>
</organism>
<reference evidence="4" key="1">
    <citation type="submission" date="2020-08" db="EMBL/GenBank/DDBJ databases">
        <title>Genome public.</title>
        <authorList>
            <person name="Liu C."/>
            <person name="Sun Q."/>
        </authorList>
    </citation>
    <scope>NUCLEOTIDE SEQUENCE</scope>
    <source>
        <strain evidence="4">NSJ-44</strain>
    </source>
</reference>
<gene>
    <name evidence="4" type="ORF">H8699_12155</name>
</gene>
<dbReference type="AlphaFoldDB" id="A0A926D2T3"/>
<dbReference type="Gene3D" id="2.40.260.10">
    <property type="entry name" value="Sortase"/>
    <property type="match status" value="1"/>
</dbReference>
<evidence type="ECO:0000313" key="5">
    <source>
        <dbReference type="Proteomes" id="UP000654279"/>
    </source>
</evidence>
<dbReference type="Pfam" id="PF04203">
    <property type="entry name" value="Sortase"/>
    <property type="match status" value="1"/>
</dbReference>
<feature type="active site" description="Acyl-thioester intermediate" evidence="2">
    <location>
        <position position="251"/>
    </location>
</feature>
<dbReference type="RefSeq" id="WP_249285913.1">
    <property type="nucleotide sequence ID" value="NZ_JACRSO010000006.1"/>
</dbReference>
<evidence type="ECO:0000256" key="3">
    <source>
        <dbReference type="SAM" id="Phobius"/>
    </source>
</evidence>
<evidence type="ECO:0000313" key="4">
    <source>
        <dbReference type="EMBL" id="MBC8530186.1"/>
    </source>
</evidence>
<comment type="caution">
    <text evidence="4">The sequence shown here is derived from an EMBL/GenBank/DDBJ whole genome shotgun (WGS) entry which is preliminary data.</text>
</comment>
<keyword evidence="3" id="KW-0812">Transmembrane</keyword>
<name>A0A926D2T3_9FIRM</name>
<keyword evidence="5" id="KW-1185">Reference proteome</keyword>
<sequence>MSAQTKKKKSVLLNIILFISIAVFLVSAGILAWRFISDYQEDQHNTQVEGASAVGFLQEGYQRGFDLSDGAYEFSPEISPVWPERQDIGHLQERYANLNGWIMIPGTKINYPVMMSDNEYYLTHAYDGSALRAGSIFIFDHTPLEPVSRNVVIYGHNMKNGSMFGGLKAYYLNDSFYDQARYIYIDTKGTRLKYEVFSVFIAQENEEYHKTAFASDEEYVAFLQRMAKRNIRGDMQQTFTADDSIITLVTCTSLGGAGEDDRLIVQARLVEQQEVQ</sequence>
<dbReference type="InterPro" id="IPR023365">
    <property type="entry name" value="Sortase_dom-sf"/>
</dbReference>
<proteinExistence type="predicted"/>
<dbReference type="InterPro" id="IPR005754">
    <property type="entry name" value="Sortase"/>
</dbReference>
<keyword evidence="3" id="KW-0472">Membrane</keyword>
<feature type="transmembrane region" description="Helical" evidence="3">
    <location>
        <begin position="12"/>
        <end position="36"/>
    </location>
</feature>
<dbReference type="CDD" id="cd05826">
    <property type="entry name" value="Sortase_B"/>
    <property type="match status" value="1"/>
</dbReference>
<dbReference type="InterPro" id="IPR009835">
    <property type="entry name" value="SrtB"/>
</dbReference>
<dbReference type="SUPFAM" id="SSF63817">
    <property type="entry name" value="Sortase"/>
    <property type="match status" value="1"/>
</dbReference>
<accession>A0A926D2T3</accession>
<dbReference type="EMBL" id="JACRSO010000006">
    <property type="protein sequence ID" value="MBC8530186.1"/>
    <property type="molecule type" value="Genomic_DNA"/>
</dbReference>
<keyword evidence="3" id="KW-1133">Transmembrane helix</keyword>
<feature type="active site" description="Proton donor/acceptor" evidence="2">
    <location>
        <position position="156"/>
    </location>
</feature>
<evidence type="ECO:0000256" key="1">
    <source>
        <dbReference type="ARBA" id="ARBA00022801"/>
    </source>
</evidence>